<dbReference type="OrthoDB" id="3405348at2"/>
<dbReference type="EMBL" id="WHPC01000026">
    <property type="protein sequence ID" value="MPV37110.1"/>
    <property type="molecule type" value="Genomic_DNA"/>
</dbReference>
<dbReference type="AlphaFoldDB" id="A0A6N7EGE3"/>
<keyword evidence="1" id="KW-0067">ATP-binding</keyword>
<dbReference type="GO" id="GO:0005524">
    <property type="term" value="F:ATP binding"/>
    <property type="evidence" value="ECO:0007669"/>
    <property type="project" value="UniProtKB-KW"/>
</dbReference>
<evidence type="ECO:0000313" key="1">
    <source>
        <dbReference type="EMBL" id="MPV37110.1"/>
    </source>
</evidence>
<accession>A0A6N7EGE3</accession>
<sequence length="71" mass="7569">MNLATSAARSARTGRFVTKEWAARSPRTTTIERIGTGTSNKTAVNRSAATGRFVTAQTARRNPGGTITQMV</sequence>
<name>A0A6N7EGE3_9MICO</name>
<gene>
    <name evidence="1" type="ORF">GB881_08610</name>
</gene>
<protein>
    <submittedName>
        <fullName evidence="1">ABC transporter ATP-binding protein</fullName>
    </submittedName>
</protein>
<comment type="caution">
    <text evidence="1">The sequence shown here is derived from an EMBL/GenBank/DDBJ whole genome shotgun (WGS) entry which is preliminary data.</text>
</comment>
<keyword evidence="2" id="KW-1185">Reference proteome</keyword>
<organism evidence="1 2">
    <name type="scientific">Georgenia subflava</name>
    <dbReference type="NCBI Taxonomy" id="1622177"/>
    <lineage>
        <taxon>Bacteria</taxon>
        <taxon>Bacillati</taxon>
        <taxon>Actinomycetota</taxon>
        <taxon>Actinomycetes</taxon>
        <taxon>Micrococcales</taxon>
        <taxon>Bogoriellaceae</taxon>
        <taxon>Georgenia</taxon>
    </lineage>
</organism>
<proteinExistence type="predicted"/>
<dbReference type="Proteomes" id="UP000437709">
    <property type="component" value="Unassembled WGS sequence"/>
</dbReference>
<evidence type="ECO:0000313" key="2">
    <source>
        <dbReference type="Proteomes" id="UP000437709"/>
    </source>
</evidence>
<reference evidence="1 2" key="1">
    <citation type="submission" date="2019-10" db="EMBL/GenBank/DDBJ databases">
        <title>Georgenia wutianyii sp. nov. and Georgenia yuyongxinii sp. nov. isolated from plateau pika (Ochotona curzoniae) in the Qinghai-Tibet plateau of China.</title>
        <authorList>
            <person name="Tian Z."/>
        </authorList>
    </citation>
    <scope>NUCLEOTIDE SEQUENCE [LARGE SCALE GENOMIC DNA]</scope>
    <source>
        <strain evidence="1 2">JCM 19765</strain>
    </source>
</reference>
<keyword evidence="1" id="KW-0547">Nucleotide-binding</keyword>